<comment type="caution">
    <text evidence="1">The sequence shown here is derived from an EMBL/GenBank/DDBJ whole genome shotgun (WGS) entry which is preliminary data.</text>
</comment>
<dbReference type="EMBL" id="JAEAOA010000155">
    <property type="protein sequence ID" value="KAK3596155.1"/>
    <property type="molecule type" value="Genomic_DNA"/>
</dbReference>
<reference evidence="1" key="2">
    <citation type="journal article" date="2021" name="Genome Biol. Evol.">
        <title>Developing a high-quality reference genome for a parasitic bivalve with doubly uniparental inheritance (Bivalvia: Unionida).</title>
        <authorList>
            <person name="Smith C.H."/>
        </authorList>
    </citation>
    <scope>NUCLEOTIDE SEQUENCE</scope>
    <source>
        <strain evidence="1">CHS0354</strain>
        <tissue evidence="1">Mantle</tissue>
    </source>
</reference>
<evidence type="ECO:0000313" key="2">
    <source>
        <dbReference type="Proteomes" id="UP001195483"/>
    </source>
</evidence>
<gene>
    <name evidence="1" type="ORF">CHS0354_001632</name>
</gene>
<protein>
    <submittedName>
        <fullName evidence="1">Uncharacterized protein</fullName>
    </submittedName>
</protein>
<dbReference type="AlphaFoldDB" id="A0AAE0SR49"/>
<dbReference type="Proteomes" id="UP001195483">
    <property type="component" value="Unassembled WGS sequence"/>
</dbReference>
<reference evidence="1" key="3">
    <citation type="submission" date="2023-05" db="EMBL/GenBank/DDBJ databases">
        <authorList>
            <person name="Smith C.H."/>
        </authorList>
    </citation>
    <scope>NUCLEOTIDE SEQUENCE</scope>
    <source>
        <strain evidence="1">CHS0354</strain>
        <tissue evidence="1">Mantle</tissue>
    </source>
</reference>
<sequence>MMLSSFSERGAESYVHFQATAKEVDICYLRQTRHLEMDLKQILYRICFNSVFGHHLDIGLALQDIIMRIISFNSSYVWKEGVIDPLHSALSLTDE</sequence>
<name>A0AAE0SR49_9BIVA</name>
<evidence type="ECO:0000313" key="1">
    <source>
        <dbReference type="EMBL" id="KAK3596155.1"/>
    </source>
</evidence>
<keyword evidence="2" id="KW-1185">Reference proteome</keyword>
<proteinExistence type="predicted"/>
<accession>A0AAE0SR49</accession>
<reference evidence="1" key="1">
    <citation type="journal article" date="2021" name="Genome Biol. Evol.">
        <title>A High-Quality Reference Genome for a Parasitic Bivalve with Doubly Uniparental Inheritance (Bivalvia: Unionida).</title>
        <authorList>
            <person name="Smith C.H."/>
        </authorList>
    </citation>
    <scope>NUCLEOTIDE SEQUENCE</scope>
    <source>
        <strain evidence="1">CHS0354</strain>
    </source>
</reference>
<organism evidence="1 2">
    <name type="scientific">Potamilus streckersoni</name>
    <dbReference type="NCBI Taxonomy" id="2493646"/>
    <lineage>
        <taxon>Eukaryota</taxon>
        <taxon>Metazoa</taxon>
        <taxon>Spiralia</taxon>
        <taxon>Lophotrochozoa</taxon>
        <taxon>Mollusca</taxon>
        <taxon>Bivalvia</taxon>
        <taxon>Autobranchia</taxon>
        <taxon>Heteroconchia</taxon>
        <taxon>Palaeoheterodonta</taxon>
        <taxon>Unionida</taxon>
        <taxon>Unionoidea</taxon>
        <taxon>Unionidae</taxon>
        <taxon>Ambleminae</taxon>
        <taxon>Lampsilini</taxon>
        <taxon>Potamilus</taxon>
    </lineage>
</organism>